<feature type="region of interest" description="Disordered" evidence="1">
    <location>
        <begin position="372"/>
        <end position="394"/>
    </location>
</feature>
<feature type="compositionally biased region" description="Basic and acidic residues" evidence="1">
    <location>
        <begin position="962"/>
        <end position="971"/>
    </location>
</feature>
<dbReference type="GO" id="GO:0097431">
    <property type="term" value="C:mitotic spindle pole"/>
    <property type="evidence" value="ECO:0007669"/>
    <property type="project" value="TreeGrafter"/>
</dbReference>
<feature type="compositionally biased region" description="Acidic residues" evidence="1">
    <location>
        <begin position="220"/>
        <end position="230"/>
    </location>
</feature>
<feature type="compositionally biased region" description="Low complexity" evidence="1">
    <location>
        <begin position="943"/>
        <end position="953"/>
    </location>
</feature>
<feature type="compositionally biased region" description="Basic residues" evidence="1">
    <location>
        <begin position="660"/>
        <end position="673"/>
    </location>
</feature>
<feature type="compositionally biased region" description="Polar residues" evidence="1">
    <location>
        <begin position="768"/>
        <end position="780"/>
    </location>
</feature>
<comment type="caution">
    <text evidence="2">The sequence shown here is derived from an EMBL/GenBank/DDBJ whole genome shotgun (WGS) entry which is preliminary data.</text>
</comment>
<feature type="compositionally biased region" description="Polar residues" evidence="1">
    <location>
        <begin position="854"/>
        <end position="874"/>
    </location>
</feature>
<proteinExistence type="predicted"/>
<dbReference type="GO" id="GO:0005813">
    <property type="term" value="C:centrosome"/>
    <property type="evidence" value="ECO:0007669"/>
    <property type="project" value="TreeGrafter"/>
</dbReference>
<dbReference type="AlphaFoldDB" id="A0AAN9GCN1"/>
<dbReference type="InterPro" id="IPR039302">
    <property type="entry name" value="MAP10"/>
</dbReference>
<dbReference type="GO" id="GO:0031122">
    <property type="term" value="P:cytoplasmic microtubule organization"/>
    <property type="evidence" value="ECO:0007669"/>
    <property type="project" value="TreeGrafter"/>
</dbReference>
<feature type="region of interest" description="Disordered" evidence="1">
    <location>
        <begin position="196"/>
        <end position="230"/>
    </location>
</feature>
<dbReference type="GO" id="GO:0032467">
    <property type="term" value="P:positive regulation of cytokinesis"/>
    <property type="evidence" value="ECO:0007669"/>
    <property type="project" value="TreeGrafter"/>
</dbReference>
<accession>A0AAN9GCN1</accession>
<evidence type="ECO:0000313" key="2">
    <source>
        <dbReference type="EMBL" id="KAK7103441.1"/>
    </source>
</evidence>
<feature type="compositionally biased region" description="Polar residues" evidence="1">
    <location>
        <begin position="972"/>
        <end position="995"/>
    </location>
</feature>
<feature type="region of interest" description="Disordered" evidence="1">
    <location>
        <begin position="472"/>
        <end position="510"/>
    </location>
</feature>
<feature type="compositionally biased region" description="Polar residues" evidence="1">
    <location>
        <begin position="750"/>
        <end position="759"/>
    </location>
</feature>
<feature type="region of interest" description="Disordered" evidence="1">
    <location>
        <begin position="277"/>
        <end position="299"/>
    </location>
</feature>
<sequence>MPGTEDSLFSLELVVEKLYLPHVTCRFPAVAFRLLDFPTIVINHVEGELGKAIRRQISFDPDYELPEQFCELKDKHGNFMIKKGKSCLFKMVAETLKNHLANTPLYVMVIDMFPEVPKLVGNSTVPLNVLIDAICADMVRLGPTVPSVHGDKGLFKIYNLMGKEIGYFVLGFRLLCLGPSLIPHLPEAALVQRQSKRQRAQQQRENKQMVKMVQLSQGDEKEEEEEGEDLIETRTWGSMTDPIKQNVMMQTVEMDNKGVHVDIQTPSVAPIVASAAAPQLATRPQADRNTHHSGTQTDKKGIKAVFNAKQKVLEDLAAMEETEDQDEVIVTNIVCPPPLFFNCDAKPRVEIEDDSYSLDTDMSVSDDISVESFTDEEVDDEGRVISKPKPQRDKEPVFIDKGQIVPPPAPLSYENIPMNVRFATQGQQRSPRRGTSAQNQHQSTGASFPLLSALMNELLCIQNPGILQGLQNQMQQTAQPPPRSQGPPGGGTKQQTAPSSGPEKSASQRRMDEISANIEATEKENAEEKDIFGMSRKGHSKCAHPHPGVPKDKSWLRVIPEYGTGKKKSKLMFGLTITQRLRLQKTNPAWLRSMERKEAASKASKIDLTTRQDSGDELNVSHFSDTLTEVRRQAQKELDKTAANDTLTNAANFSVLSTPKRMKARGKSPKKRSASAGKRQVGPPSPKPRSPKTPVSGQGRRYSGDSNEPRSSRPYSVDPSVKNIASPDPGGIVPPIATGDYDDIPMSARSVDQPSSARSRSIEVRMPSMSQDDASEATITDSEEDDVPLPDESFSHNGNKRRPANFPSYLKQSESLPDSIDGRPNQSLNTTTGLDENSPLESTRNYHPDVGDSRNMQSTDDFDTKQTFHSTSEPELQELVSDEEQGRVKNMGARQVVTASSKFPVINPMLSEKSPVPSTRHSVANLELSRSQMPVTPRADTVTPRSSRSSSPKRPTPRPRRPLRDWKESIHTDSLSSYMPSDPENVQASFSSGEGNYSDDFFEESGAGDVPDRPHLIPSAKLGYTIH</sequence>
<protein>
    <submittedName>
        <fullName evidence="2">Uncharacterized protein</fullName>
    </submittedName>
</protein>
<dbReference type="PANTHER" id="PTHR21831">
    <property type="entry name" value="MICROTUBULE-ASSOCIATED PROTEIN 10"/>
    <property type="match status" value="1"/>
</dbReference>
<dbReference type="PANTHER" id="PTHR21831:SF2">
    <property type="entry name" value="MICROTUBULE-ASSOCIATED PROTEIN 10"/>
    <property type="match status" value="1"/>
</dbReference>
<reference evidence="2 3" key="1">
    <citation type="submission" date="2024-02" db="EMBL/GenBank/DDBJ databases">
        <title>Chromosome-scale genome assembly of the rough periwinkle Littorina saxatilis.</title>
        <authorList>
            <person name="De Jode A."/>
            <person name="Faria R."/>
            <person name="Formenti G."/>
            <person name="Sims Y."/>
            <person name="Smith T.P."/>
            <person name="Tracey A."/>
            <person name="Wood J.M.D."/>
            <person name="Zagrodzka Z.B."/>
            <person name="Johannesson K."/>
            <person name="Butlin R.K."/>
            <person name="Leder E.H."/>
        </authorList>
    </citation>
    <scope>NUCLEOTIDE SEQUENCE [LARGE SCALE GENOMIC DNA]</scope>
    <source>
        <strain evidence="2">Snail1</strain>
        <tissue evidence="2">Muscle</tissue>
    </source>
</reference>
<name>A0AAN9GCN1_9CAEN</name>
<feature type="region of interest" description="Disordered" evidence="1">
    <location>
        <begin position="652"/>
        <end position="890"/>
    </location>
</feature>
<gene>
    <name evidence="2" type="ORF">V1264_018336</name>
</gene>
<organism evidence="2 3">
    <name type="scientific">Littorina saxatilis</name>
    <dbReference type="NCBI Taxonomy" id="31220"/>
    <lineage>
        <taxon>Eukaryota</taxon>
        <taxon>Metazoa</taxon>
        <taxon>Spiralia</taxon>
        <taxon>Lophotrochozoa</taxon>
        <taxon>Mollusca</taxon>
        <taxon>Gastropoda</taxon>
        <taxon>Caenogastropoda</taxon>
        <taxon>Littorinimorpha</taxon>
        <taxon>Littorinoidea</taxon>
        <taxon>Littorinidae</taxon>
        <taxon>Littorina</taxon>
    </lineage>
</organism>
<feature type="compositionally biased region" description="Polar residues" evidence="1">
    <location>
        <begin position="916"/>
        <end position="934"/>
    </location>
</feature>
<dbReference type="GO" id="GO:0051256">
    <property type="term" value="P:mitotic spindle midzone assembly"/>
    <property type="evidence" value="ECO:0007669"/>
    <property type="project" value="TreeGrafter"/>
</dbReference>
<evidence type="ECO:0000313" key="3">
    <source>
        <dbReference type="Proteomes" id="UP001374579"/>
    </source>
</evidence>
<dbReference type="EMBL" id="JBAMIC010000008">
    <property type="protein sequence ID" value="KAK7103441.1"/>
    <property type="molecule type" value="Genomic_DNA"/>
</dbReference>
<evidence type="ECO:0000256" key="1">
    <source>
        <dbReference type="SAM" id="MobiDB-lite"/>
    </source>
</evidence>
<dbReference type="GO" id="GO:1990023">
    <property type="term" value="C:mitotic spindle midzone"/>
    <property type="evidence" value="ECO:0007669"/>
    <property type="project" value="TreeGrafter"/>
</dbReference>
<dbReference type="GO" id="GO:0008017">
    <property type="term" value="F:microtubule binding"/>
    <property type="evidence" value="ECO:0007669"/>
    <property type="project" value="InterPro"/>
</dbReference>
<feature type="region of interest" description="Disordered" evidence="1">
    <location>
        <begin position="908"/>
        <end position="1027"/>
    </location>
</feature>
<dbReference type="GO" id="GO:0030496">
    <property type="term" value="C:midbody"/>
    <property type="evidence" value="ECO:0007669"/>
    <property type="project" value="TreeGrafter"/>
</dbReference>
<dbReference type="Proteomes" id="UP001374579">
    <property type="component" value="Unassembled WGS sequence"/>
</dbReference>
<dbReference type="Pfam" id="PF14924">
    <property type="entry name" value="MAP10_N"/>
    <property type="match status" value="1"/>
</dbReference>
<feature type="region of interest" description="Disordered" evidence="1">
    <location>
        <begin position="424"/>
        <end position="444"/>
    </location>
</feature>
<keyword evidence="3" id="KW-1185">Reference proteome</keyword>
<feature type="compositionally biased region" description="Polar residues" evidence="1">
    <location>
        <begin position="824"/>
        <end position="843"/>
    </location>
</feature>
<dbReference type="GO" id="GO:0005881">
    <property type="term" value="C:cytoplasmic microtubule"/>
    <property type="evidence" value="ECO:0007669"/>
    <property type="project" value="TreeGrafter"/>
</dbReference>